<dbReference type="EMBL" id="CP054836">
    <property type="protein sequence ID" value="QKV17998.1"/>
    <property type="molecule type" value="Genomic_DNA"/>
</dbReference>
<keyword evidence="2" id="KW-1185">Reference proteome</keyword>
<gene>
    <name evidence="1" type="ORF">HTY61_05745</name>
</gene>
<dbReference type="Proteomes" id="UP000509367">
    <property type="component" value="Chromosome"/>
</dbReference>
<evidence type="ECO:0000313" key="1">
    <source>
        <dbReference type="EMBL" id="QKV17998.1"/>
    </source>
</evidence>
<dbReference type="KEGG" id="orm:HTY61_05745"/>
<evidence type="ECO:0000313" key="2">
    <source>
        <dbReference type="Proteomes" id="UP000509367"/>
    </source>
</evidence>
<organism evidence="1 2">
    <name type="scientific">Oricola thermophila</name>
    <dbReference type="NCBI Taxonomy" id="2742145"/>
    <lineage>
        <taxon>Bacteria</taxon>
        <taxon>Pseudomonadati</taxon>
        <taxon>Pseudomonadota</taxon>
        <taxon>Alphaproteobacteria</taxon>
        <taxon>Hyphomicrobiales</taxon>
        <taxon>Ahrensiaceae</taxon>
        <taxon>Oricola</taxon>
    </lineage>
</organism>
<name>A0A6N1VBE9_9HYPH</name>
<proteinExistence type="predicted"/>
<sequence>MSADKDKLREALDLLMAGGLAVGPDWEAAHEICQAREGIAAFDWIHALCHRIEGDDWNAGYWYRRAGRERYAGTVEEEWGAMRTALLAGD</sequence>
<dbReference type="RefSeq" id="WP_175275894.1">
    <property type="nucleotide sequence ID" value="NZ_CP054836.1"/>
</dbReference>
<dbReference type="AlphaFoldDB" id="A0A6N1VBE9"/>
<reference evidence="1 2" key="1">
    <citation type="submission" date="2020-06" db="EMBL/GenBank/DDBJ databases">
        <title>Oricola thermophila sp. nov. isolated from a tidal sediments.</title>
        <authorList>
            <person name="Kwon K.K."/>
            <person name="Yang S.-H."/>
            <person name="Park M.-J."/>
        </authorList>
    </citation>
    <scope>NUCLEOTIDE SEQUENCE [LARGE SCALE GENOMIC DNA]</scope>
    <source>
        <strain evidence="1 2">MEBiC13590</strain>
    </source>
</reference>
<protein>
    <submittedName>
        <fullName evidence="1">Uncharacterized protein</fullName>
    </submittedName>
</protein>
<accession>A0A6N1VBE9</accession>